<accession>A0A2A4EQC8</accession>
<dbReference type="NCBIfam" id="NF003969">
    <property type="entry name" value="PRK05463.1"/>
    <property type="match status" value="1"/>
</dbReference>
<evidence type="ECO:0000256" key="1">
    <source>
        <dbReference type="ARBA" id="ARBA00007896"/>
    </source>
</evidence>
<protein>
    <recommendedName>
        <fullName evidence="3">Putative hydro-lyase BWP39_22765</fullName>
        <ecNumber evidence="3">4.2.1.-</ecNumber>
    </recommendedName>
</protein>
<keyword evidence="2 3" id="KW-0456">Lyase</keyword>
<dbReference type="InterPro" id="IPR016938">
    <property type="entry name" value="UPF0317"/>
</dbReference>
<dbReference type="Gene3D" id="3.30.2040.10">
    <property type="entry name" value="PSTPO5379-like domain"/>
    <property type="match status" value="1"/>
</dbReference>
<dbReference type="HAMAP" id="MF_01830">
    <property type="entry name" value="Hydro_lyase"/>
    <property type="match status" value="1"/>
</dbReference>
<dbReference type="AlphaFoldDB" id="A0A2A4EQC8"/>
<comment type="similarity">
    <text evidence="1 3">Belongs to the D-glutamate cyclase family.</text>
</comment>
<comment type="caution">
    <text evidence="4">The sequence shown here is derived from an EMBL/GenBank/DDBJ whole genome shotgun (WGS) entry which is preliminary data.</text>
</comment>
<dbReference type="PANTHER" id="PTHR32022:SF10">
    <property type="entry name" value="D-GLUTAMATE CYCLASE, MITOCHONDRIAL"/>
    <property type="match status" value="1"/>
</dbReference>
<organism evidence="4 5">
    <name type="scientific">Paraburkholderia acidicola</name>
    <dbReference type="NCBI Taxonomy" id="1912599"/>
    <lineage>
        <taxon>Bacteria</taxon>
        <taxon>Pseudomonadati</taxon>
        <taxon>Pseudomonadota</taxon>
        <taxon>Betaproteobacteria</taxon>
        <taxon>Burkholderiales</taxon>
        <taxon>Burkholderiaceae</taxon>
        <taxon>Paraburkholderia</taxon>
    </lineage>
</organism>
<dbReference type="Proteomes" id="UP000218022">
    <property type="component" value="Unassembled WGS sequence"/>
</dbReference>
<evidence type="ECO:0000313" key="5">
    <source>
        <dbReference type="Proteomes" id="UP000218022"/>
    </source>
</evidence>
<dbReference type="Pfam" id="PF07286">
    <property type="entry name" value="D-Glu_cyclase"/>
    <property type="match status" value="1"/>
</dbReference>
<evidence type="ECO:0000256" key="3">
    <source>
        <dbReference type="HAMAP-Rule" id="MF_01830"/>
    </source>
</evidence>
<name>A0A2A4EQC8_9BURK</name>
<dbReference type="RefSeq" id="WP_096724307.1">
    <property type="nucleotide sequence ID" value="NZ_MTZV01000006.1"/>
</dbReference>
<gene>
    <name evidence="4" type="ORF">BWP39_22765</name>
</gene>
<dbReference type="InterPro" id="IPR038021">
    <property type="entry name" value="Putative_hydro-lyase"/>
</dbReference>
<dbReference type="FunFam" id="3.30.2040.10:FF:000001">
    <property type="entry name" value="D-glutamate cyclase, mitochondrial"/>
    <property type="match status" value="1"/>
</dbReference>
<evidence type="ECO:0000256" key="2">
    <source>
        <dbReference type="ARBA" id="ARBA00023239"/>
    </source>
</evidence>
<dbReference type="Gene3D" id="3.40.1640.10">
    <property type="entry name" value="PSTPO5379-like"/>
    <property type="match status" value="1"/>
</dbReference>
<sequence>MLHEPQQSQESHDFRQRVRTRTFTGPTAGHCGGYAQANLAIVPAEFAGDFLRFCVSNPRACPLLGVTEAGQWNIPALGQDLDVRTDVPGYNVYRHGELCEQPVDLRELWRDDLVTFAIGCSFSFEQMLAQEHIPLRHVDEGVNVPMYRTSIDNQRAGRFGGKLVVSMRPMSGAHAVRAVQITSRFPAVHGAPIHIGSPAALGIRDLSRPDYGDAVSIHEHEVPVFWACGVTPQSALESAKLPFAIAHRPGHMLMTDIPNASLAAL</sequence>
<evidence type="ECO:0000313" key="4">
    <source>
        <dbReference type="EMBL" id="PCE22504.1"/>
    </source>
</evidence>
<dbReference type="EC" id="4.2.1.-" evidence="3"/>
<dbReference type="InterPro" id="IPR009906">
    <property type="entry name" value="D-Glu_cyclase"/>
</dbReference>
<dbReference type="OrthoDB" id="149585at2"/>
<reference evidence="4 5" key="1">
    <citation type="submission" date="2017-01" db="EMBL/GenBank/DDBJ databases">
        <title>Whole-Genome Shotgun Sequencing of Two beta-Proteobacterial Species in Search of the Bulgecin Biosynthetic Cluster.</title>
        <authorList>
            <person name="Horsman M.E."/>
            <person name="Marous D.R."/>
            <person name="Li R."/>
            <person name="Oliver R.A."/>
            <person name="Byun B."/>
            <person name="Emrich S.J."/>
            <person name="Boggess B."/>
            <person name="Townsend C.A."/>
            <person name="Mobashery S."/>
        </authorList>
    </citation>
    <scope>NUCLEOTIDE SEQUENCE [LARGE SCALE GENOMIC DNA]</scope>
    <source>
        <strain evidence="4 5">ATCC 31363</strain>
    </source>
</reference>
<proteinExistence type="inferred from homology"/>
<dbReference type="SUPFAM" id="SSF160920">
    <property type="entry name" value="PSTPO5379-like"/>
    <property type="match status" value="1"/>
</dbReference>
<dbReference type="GO" id="GO:0016829">
    <property type="term" value="F:lyase activity"/>
    <property type="evidence" value="ECO:0007669"/>
    <property type="project" value="UniProtKB-KW"/>
</dbReference>
<dbReference type="PANTHER" id="PTHR32022">
    <property type="entry name" value="D-GLUTAMATE CYCLASE, MITOCHONDRIAL"/>
    <property type="match status" value="1"/>
</dbReference>
<dbReference type="EMBL" id="MTZV01000006">
    <property type="protein sequence ID" value="PCE22504.1"/>
    <property type="molecule type" value="Genomic_DNA"/>
</dbReference>
<dbReference type="PIRSF" id="PIRSF029755">
    <property type="entry name" value="UCP029755"/>
    <property type="match status" value="1"/>
</dbReference>